<keyword evidence="4 10" id="KW-0863">Zinc-finger</keyword>
<comment type="subcellular location">
    <subcellularLocation>
        <location evidence="1">Nucleus</location>
    </subcellularLocation>
</comment>
<keyword evidence="2" id="KW-0479">Metal-binding</keyword>
<gene>
    <name evidence="12" type="ORF">EEDITHA_LOCUS15536</name>
</gene>
<dbReference type="InterPro" id="IPR050752">
    <property type="entry name" value="C2H2-ZF_domain"/>
</dbReference>
<dbReference type="GO" id="GO:0000978">
    <property type="term" value="F:RNA polymerase II cis-regulatory region sequence-specific DNA binding"/>
    <property type="evidence" value="ECO:0007669"/>
    <property type="project" value="TreeGrafter"/>
</dbReference>
<dbReference type="AlphaFoldDB" id="A0AAU9UNE5"/>
<dbReference type="GO" id="GO:0000981">
    <property type="term" value="F:DNA-binding transcription factor activity, RNA polymerase II-specific"/>
    <property type="evidence" value="ECO:0007669"/>
    <property type="project" value="TreeGrafter"/>
</dbReference>
<dbReference type="GO" id="GO:0005634">
    <property type="term" value="C:nucleus"/>
    <property type="evidence" value="ECO:0007669"/>
    <property type="project" value="UniProtKB-SubCell"/>
</dbReference>
<evidence type="ECO:0000313" key="13">
    <source>
        <dbReference type="Proteomes" id="UP001153954"/>
    </source>
</evidence>
<evidence type="ECO:0000256" key="5">
    <source>
        <dbReference type="ARBA" id="ARBA00022833"/>
    </source>
</evidence>
<dbReference type="SMART" id="SM00355">
    <property type="entry name" value="ZnF_C2H2"/>
    <property type="match status" value="10"/>
</dbReference>
<reference evidence="12" key="1">
    <citation type="submission" date="2022-03" db="EMBL/GenBank/DDBJ databases">
        <authorList>
            <person name="Tunstrom K."/>
        </authorList>
    </citation>
    <scope>NUCLEOTIDE SEQUENCE</scope>
</reference>
<dbReference type="EMBL" id="CAKOGL010000023">
    <property type="protein sequence ID" value="CAH2100707.1"/>
    <property type="molecule type" value="Genomic_DNA"/>
</dbReference>
<dbReference type="InterPro" id="IPR013087">
    <property type="entry name" value="Znf_C2H2_type"/>
</dbReference>
<feature type="domain" description="C2H2-type" evidence="11">
    <location>
        <begin position="264"/>
        <end position="287"/>
    </location>
</feature>
<keyword evidence="6" id="KW-0805">Transcription regulation</keyword>
<dbReference type="GO" id="GO:0008270">
    <property type="term" value="F:zinc ion binding"/>
    <property type="evidence" value="ECO:0007669"/>
    <property type="project" value="UniProtKB-KW"/>
</dbReference>
<dbReference type="PANTHER" id="PTHR24384:SF189">
    <property type="entry name" value="C2H2-TYPE DOMAIN-CONTAINING PROTEIN-RELATED"/>
    <property type="match status" value="1"/>
</dbReference>
<evidence type="ECO:0000256" key="2">
    <source>
        <dbReference type="ARBA" id="ARBA00022723"/>
    </source>
</evidence>
<evidence type="ECO:0000256" key="3">
    <source>
        <dbReference type="ARBA" id="ARBA00022737"/>
    </source>
</evidence>
<keyword evidence="13" id="KW-1185">Reference proteome</keyword>
<dbReference type="FunFam" id="3.30.160.60:FF:000446">
    <property type="entry name" value="Zinc finger protein"/>
    <property type="match status" value="1"/>
</dbReference>
<keyword evidence="5" id="KW-0862">Zinc</keyword>
<dbReference type="Gene3D" id="3.30.160.60">
    <property type="entry name" value="Classic Zinc Finger"/>
    <property type="match status" value="4"/>
</dbReference>
<dbReference type="Pfam" id="PF00096">
    <property type="entry name" value="zf-C2H2"/>
    <property type="match status" value="1"/>
</dbReference>
<dbReference type="SUPFAM" id="SSF57667">
    <property type="entry name" value="beta-beta-alpha zinc fingers"/>
    <property type="match status" value="2"/>
</dbReference>
<proteinExistence type="predicted"/>
<keyword evidence="3" id="KW-0677">Repeat</keyword>
<keyword evidence="9" id="KW-0539">Nucleus</keyword>
<evidence type="ECO:0000256" key="7">
    <source>
        <dbReference type="ARBA" id="ARBA00023125"/>
    </source>
</evidence>
<evidence type="ECO:0000259" key="11">
    <source>
        <dbReference type="PROSITE" id="PS50157"/>
    </source>
</evidence>
<accession>A0AAU9UNE5</accession>
<feature type="domain" description="C2H2-type" evidence="11">
    <location>
        <begin position="149"/>
        <end position="176"/>
    </location>
</feature>
<sequence length="392" mass="45818">MTIPERNNAAIFLLCTTVRPFTFMGSSFKCFFCMQYHSEIGNLLEHTSSHEIGDETLVLEKYIPKGKRTLQVDISKLKCRLCDQLYPNLDTIRNHLKTEHKKEFSPAGNGMTEYNMEAKNGSFVCHVCDKKFHSFPLFNSHMNCHVGKVVCENCGAGFLNQHHLMKHKESHMTKKFSCKKCDRVFLKNSQLKYHDEIIHKGKDRVKPKKCQHCSQTFKEHYSKMIHLKDVHGITKSFSCHVCKINLSTRRALTEHTTRYHTEKYKCEVCSKCFSIESKLKQHMRGHTEITLLLPQPDFKRFIITKFKERQAKTKSFEPEMQYAAECNQPFSSLKEIKKHLENIHNIGFTDADNGMIAFNLEMINDLFTCHISSKSFERFFLLNMHISVHYLQ</sequence>
<dbReference type="PROSITE" id="PS00028">
    <property type="entry name" value="ZINC_FINGER_C2H2_1"/>
    <property type="match status" value="6"/>
</dbReference>
<dbReference type="InterPro" id="IPR036236">
    <property type="entry name" value="Znf_C2H2_sf"/>
</dbReference>
<evidence type="ECO:0000256" key="9">
    <source>
        <dbReference type="ARBA" id="ARBA00023242"/>
    </source>
</evidence>
<evidence type="ECO:0000256" key="6">
    <source>
        <dbReference type="ARBA" id="ARBA00023015"/>
    </source>
</evidence>
<keyword evidence="8" id="KW-0804">Transcription</keyword>
<evidence type="ECO:0000256" key="4">
    <source>
        <dbReference type="ARBA" id="ARBA00022771"/>
    </source>
</evidence>
<dbReference type="PANTHER" id="PTHR24384">
    <property type="entry name" value="FINGER PUTATIVE TRANSCRIPTION FACTOR FAMILY-RELATED"/>
    <property type="match status" value="1"/>
</dbReference>
<evidence type="ECO:0000256" key="8">
    <source>
        <dbReference type="ARBA" id="ARBA00023163"/>
    </source>
</evidence>
<keyword evidence="7" id="KW-0238">DNA-binding</keyword>
<evidence type="ECO:0000256" key="10">
    <source>
        <dbReference type="PROSITE-ProRule" id="PRU00042"/>
    </source>
</evidence>
<evidence type="ECO:0000256" key="1">
    <source>
        <dbReference type="ARBA" id="ARBA00004123"/>
    </source>
</evidence>
<protein>
    <recommendedName>
        <fullName evidence="11">C2H2-type domain-containing protein</fullName>
    </recommendedName>
</protein>
<feature type="domain" description="C2H2-type" evidence="11">
    <location>
        <begin position="123"/>
        <end position="150"/>
    </location>
</feature>
<feature type="domain" description="C2H2-type" evidence="11">
    <location>
        <begin position="176"/>
        <end position="204"/>
    </location>
</feature>
<name>A0AAU9UNE5_EUPED</name>
<comment type="caution">
    <text evidence="12">The sequence shown here is derived from an EMBL/GenBank/DDBJ whole genome shotgun (WGS) entry which is preliminary data.</text>
</comment>
<evidence type="ECO:0000313" key="12">
    <source>
        <dbReference type="EMBL" id="CAH2100707.1"/>
    </source>
</evidence>
<dbReference type="Proteomes" id="UP001153954">
    <property type="component" value="Unassembled WGS sequence"/>
</dbReference>
<organism evidence="12 13">
    <name type="scientific">Euphydryas editha</name>
    <name type="common">Edith's checkerspot</name>
    <dbReference type="NCBI Taxonomy" id="104508"/>
    <lineage>
        <taxon>Eukaryota</taxon>
        <taxon>Metazoa</taxon>
        <taxon>Ecdysozoa</taxon>
        <taxon>Arthropoda</taxon>
        <taxon>Hexapoda</taxon>
        <taxon>Insecta</taxon>
        <taxon>Pterygota</taxon>
        <taxon>Neoptera</taxon>
        <taxon>Endopterygota</taxon>
        <taxon>Lepidoptera</taxon>
        <taxon>Glossata</taxon>
        <taxon>Ditrysia</taxon>
        <taxon>Papilionoidea</taxon>
        <taxon>Nymphalidae</taxon>
        <taxon>Nymphalinae</taxon>
        <taxon>Euphydryas</taxon>
    </lineage>
</organism>
<dbReference type="PROSITE" id="PS50157">
    <property type="entry name" value="ZINC_FINGER_C2H2_2"/>
    <property type="match status" value="4"/>
</dbReference>